<dbReference type="CDD" id="cd15489">
    <property type="entry name" value="PHD_SF"/>
    <property type="match status" value="1"/>
</dbReference>
<evidence type="ECO:0000259" key="2">
    <source>
        <dbReference type="Pfam" id="PF12937"/>
    </source>
</evidence>
<dbReference type="AlphaFoldDB" id="A0A7T8GPE5"/>
<dbReference type="OrthoDB" id="61560at2759"/>
<dbReference type="InterPro" id="IPR052283">
    <property type="entry name" value="GenomicStab_NeuMorph_Reg"/>
</dbReference>
<organism evidence="3 4">
    <name type="scientific">Caligus rogercresseyi</name>
    <name type="common">Sea louse</name>
    <dbReference type="NCBI Taxonomy" id="217165"/>
    <lineage>
        <taxon>Eukaryota</taxon>
        <taxon>Metazoa</taxon>
        <taxon>Ecdysozoa</taxon>
        <taxon>Arthropoda</taxon>
        <taxon>Crustacea</taxon>
        <taxon>Multicrustacea</taxon>
        <taxon>Hexanauplia</taxon>
        <taxon>Copepoda</taxon>
        <taxon>Siphonostomatoida</taxon>
        <taxon>Caligidae</taxon>
        <taxon>Caligus</taxon>
    </lineage>
</organism>
<feature type="compositionally biased region" description="Polar residues" evidence="1">
    <location>
        <begin position="1"/>
        <end position="10"/>
    </location>
</feature>
<evidence type="ECO:0000313" key="4">
    <source>
        <dbReference type="Proteomes" id="UP000595437"/>
    </source>
</evidence>
<protein>
    <recommendedName>
        <fullName evidence="2">F-box domain-containing protein</fullName>
    </recommendedName>
</protein>
<dbReference type="PANTHER" id="PTHR15739">
    <property type="entry name" value="ZINC FINGER PROTEIN"/>
    <property type="match status" value="1"/>
</dbReference>
<sequence length="372" mass="41162">MFIKKSNSIRNKPEHTLSHVKRQPHQGPNVLRVFPFLQETELLPLHELAFLSLRLSRRRGEAHTPPQSPRPRPLLHPLWGRRLILGFPSLSCSKCNSLFHPLCVGLGDGHSYAGYDFVCSACAPPGEKENSAPNKKKNGPAVSFSPVVTPSRVNNSSANNNNSNTSSSNPRSGVTVNRAHGPGQSQSSTQQERHHKAPPPPNLPLRPIETQSVVNIAGNKYLVVPQGGKAPERPTKRKSHQGNSSSSGGSHANSHNIPVLLKPYSGSDQLPSFEVEETSDGRLQLLPISSTGLDKVLKRKKKEPEEESSPDTKRFCRDFISNLSSAYYALVHVFKYLSTQERIQVSRVCRLWRDLVLHPSLWKSISLKVGHI</sequence>
<dbReference type="PANTHER" id="PTHR15739:SF5">
    <property type="entry name" value="LD23158P"/>
    <property type="match status" value="1"/>
</dbReference>
<dbReference type="InterPro" id="IPR036047">
    <property type="entry name" value="F-box-like_dom_sf"/>
</dbReference>
<gene>
    <name evidence="3" type="ORF">FKW44_023421</name>
</gene>
<dbReference type="Gene3D" id="1.20.1280.50">
    <property type="match status" value="1"/>
</dbReference>
<dbReference type="SUPFAM" id="SSF81383">
    <property type="entry name" value="F-box domain"/>
    <property type="match status" value="1"/>
</dbReference>
<dbReference type="SUPFAM" id="SSF57903">
    <property type="entry name" value="FYVE/PHD zinc finger"/>
    <property type="match status" value="1"/>
</dbReference>
<feature type="compositionally biased region" description="Low complexity" evidence="1">
    <location>
        <begin position="154"/>
        <end position="169"/>
    </location>
</feature>
<dbReference type="InterPro" id="IPR011011">
    <property type="entry name" value="Znf_FYVE_PHD"/>
</dbReference>
<name>A0A7T8GPE5_CALRO</name>
<proteinExistence type="predicted"/>
<evidence type="ECO:0000256" key="1">
    <source>
        <dbReference type="SAM" id="MobiDB-lite"/>
    </source>
</evidence>
<evidence type="ECO:0000313" key="3">
    <source>
        <dbReference type="EMBL" id="QQP35253.1"/>
    </source>
</evidence>
<accession>A0A7T8GPE5</accession>
<dbReference type="Pfam" id="PF12937">
    <property type="entry name" value="F-box-like"/>
    <property type="match status" value="1"/>
</dbReference>
<feature type="region of interest" description="Disordered" evidence="1">
    <location>
        <begin position="1"/>
        <end position="24"/>
    </location>
</feature>
<feature type="compositionally biased region" description="Low complexity" evidence="1">
    <location>
        <begin position="241"/>
        <end position="256"/>
    </location>
</feature>
<dbReference type="Proteomes" id="UP000595437">
    <property type="component" value="Chromosome 18"/>
</dbReference>
<feature type="region of interest" description="Disordered" evidence="1">
    <location>
        <begin position="126"/>
        <end position="207"/>
    </location>
</feature>
<reference evidence="4" key="1">
    <citation type="submission" date="2021-01" db="EMBL/GenBank/DDBJ databases">
        <title>Caligus Genome Assembly.</title>
        <authorList>
            <person name="Gallardo-Escarate C."/>
        </authorList>
    </citation>
    <scope>NUCLEOTIDE SEQUENCE [LARGE SCALE GENOMIC DNA]</scope>
</reference>
<dbReference type="InterPro" id="IPR001810">
    <property type="entry name" value="F-box_dom"/>
</dbReference>
<dbReference type="EMBL" id="CP045907">
    <property type="protein sequence ID" value="QQP35253.1"/>
    <property type="molecule type" value="Genomic_DNA"/>
</dbReference>
<feature type="region of interest" description="Disordered" evidence="1">
    <location>
        <begin position="224"/>
        <end position="263"/>
    </location>
</feature>
<feature type="domain" description="F-box" evidence="2">
    <location>
        <begin position="330"/>
        <end position="367"/>
    </location>
</feature>
<keyword evidence="4" id="KW-1185">Reference proteome</keyword>